<evidence type="ECO:0000259" key="4">
    <source>
        <dbReference type="Pfam" id="PF02678"/>
    </source>
</evidence>
<proteinExistence type="inferred from homology"/>
<keyword evidence="2" id="KW-0479">Metal-binding</keyword>
<dbReference type="AlphaFoldDB" id="L7VUT1"/>
<evidence type="ECO:0000256" key="2">
    <source>
        <dbReference type="PIRSR" id="PIRSR006232-1"/>
    </source>
</evidence>
<evidence type="ECO:0000313" key="6">
    <source>
        <dbReference type="EMBL" id="AGC71036.1"/>
    </source>
</evidence>
<feature type="domain" description="Pirin C-terminal" evidence="5">
    <location>
        <begin position="186"/>
        <end position="279"/>
    </location>
</feature>
<feature type="binding site" evidence="2">
    <location>
        <position position="63"/>
    </location>
    <ligand>
        <name>Fe cation</name>
        <dbReference type="ChEBI" id="CHEBI:24875"/>
    </ligand>
</feature>
<dbReference type="GO" id="GO:0046872">
    <property type="term" value="F:metal ion binding"/>
    <property type="evidence" value="ECO:0007669"/>
    <property type="project" value="UniProtKB-KW"/>
</dbReference>
<dbReference type="SUPFAM" id="SSF51182">
    <property type="entry name" value="RmlC-like cupins"/>
    <property type="match status" value="1"/>
</dbReference>
<feature type="binding site" evidence="2">
    <location>
        <position position="107"/>
    </location>
    <ligand>
        <name>Fe cation</name>
        <dbReference type="ChEBI" id="CHEBI:24875"/>
    </ligand>
</feature>
<dbReference type="InterPro" id="IPR014710">
    <property type="entry name" value="RmlC-like_jellyroll"/>
</dbReference>
<keyword evidence="2" id="KW-0408">Iron</keyword>
<accession>L7VUT1</accession>
<dbReference type="Pfam" id="PF05726">
    <property type="entry name" value="Pirin_C"/>
    <property type="match status" value="1"/>
</dbReference>
<dbReference type="CDD" id="cd02909">
    <property type="entry name" value="cupin_pirin_N"/>
    <property type="match status" value="1"/>
</dbReference>
<evidence type="ECO:0000259" key="5">
    <source>
        <dbReference type="Pfam" id="PF05726"/>
    </source>
</evidence>
<organism evidence="6">
    <name type="scientific">uncultured bacterium A1Q1_fos_1231</name>
    <dbReference type="NCBI Taxonomy" id="1256544"/>
    <lineage>
        <taxon>Bacteria</taxon>
        <taxon>environmental samples</taxon>
    </lineage>
</organism>
<comment type="cofactor">
    <cofactor evidence="2">
        <name>Fe cation</name>
        <dbReference type="ChEBI" id="CHEBI:24875"/>
    </cofactor>
    <text evidence="2">Binds 1 Fe cation per subunit.</text>
</comment>
<dbReference type="InterPro" id="IPR012093">
    <property type="entry name" value="Pirin"/>
</dbReference>
<dbReference type="PANTHER" id="PTHR13903">
    <property type="entry name" value="PIRIN-RELATED"/>
    <property type="match status" value="1"/>
</dbReference>
<sequence>MTQGAERTGIENVLHGQVRKLGEHEVRRVLPAIGQRSVGPFVFLDHMGPQTLAPEQGFDVGPHPHIGLATVTYLFEGTGLHRDSLGSEQIIRPGELNWMSAGRGIVHSERSPQDFRARGGMLHGLQCWVALPKEQEESAPTFQHIPRRQIETLNVAGVDVSLLAGSAYGSRAAVSVLSPLFLVEAYLCEAEQLVLPDEHAQRAVYVISGSVALWGRSFDAGTLLVVAPGPCTLSSLSRSHVMLLGGSPLPEPRYMRWNFVSSSMSRLDQAEADWRAGRFAVLAHDPGEPIAMP</sequence>
<dbReference type="EMBL" id="JX649860">
    <property type="protein sequence ID" value="AGC71036.1"/>
    <property type="molecule type" value="Genomic_DNA"/>
</dbReference>
<dbReference type="PIRSF" id="PIRSF006232">
    <property type="entry name" value="Pirin"/>
    <property type="match status" value="1"/>
</dbReference>
<reference evidence="6" key="1">
    <citation type="submission" date="2012-09" db="EMBL/GenBank/DDBJ databases">
        <title>Metagenomic Characterization of a Microbial Community in Wastewater Detects High Levels of Antibiotic Resistance.</title>
        <authorList>
            <person name="Abrams M."/>
            <person name="Caldwell A."/>
            <person name="Vandaei E."/>
            <person name="Lee W."/>
            <person name="Perrott J."/>
            <person name="Khan S.Y."/>
            <person name="Ta J."/>
            <person name="Romero D."/>
            <person name="Nguyen V."/>
            <person name="Pourmand N."/>
            <person name="Ouverney C.C."/>
        </authorList>
    </citation>
    <scope>NUCLEOTIDE SEQUENCE</scope>
</reference>
<dbReference type="InterPro" id="IPR003829">
    <property type="entry name" value="Pirin_N_dom"/>
</dbReference>
<dbReference type="InterPro" id="IPR011051">
    <property type="entry name" value="RmlC_Cupin_sf"/>
</dbReference>
<dbReference type="Pfam" id="PF02678">
    <property type="entry name" value="Pirin"/>
    <property type="match status" value="1"/>
</dbReference>
<feature type="binding site" evidence="2">
    <location>
        <position position="65"/>
    </location>
    <ligand>
        <name>Fe cation</name>
        <dbReference type="ChEBI" id="CHEBI:24875"/>
    </ligand>
</feature>
<dbReference type="PANTHER" id="PTHR13903:SF8">
    <property type="entry name" value="PIRIN"/>
    <property type="match status" value="1"/>
</dbReference>
<dbReference type="Gene3D" id="2.60.120.10">
    <property type="entry name" value="Jelly Rolls"/>
    <property type="match status" value="2"/>
</dbReference>
<protein>
    <submittedName>
        <fullName evidence="6">Pirin-related protein</fullName>
    </submittedName>
</protein>
<feature type="domain" description="Pirin N-terminal" evidence="4">
    <location>
        <begin position="25"/>
        <end position="129"/>
    </location>
</feature>
<dbReference type="InterPro" id="IPR008778">
    <property type="entry name" value="Pirin_C_dom"/>
</dbReference>
<feature type="binding site" evidence="2">
    <location>
        <position position="109"/>
    </location>
    <ligand>
        <name>Fe cation</name>
        <dbReference type="ChEBI" id="CHEBI:24875"/>
    </ligand>
</feature>
<evidence type="ECO:0000256" key="3">
    <source>
        <dbReference type="RuleBase" id="RU003457"/>
    </source>
</evidence>
<name>L7VUT1_9BACT</name>
<comment type="similarity">
    <text evidence="1 3">Belongs to the pirin family.</text>
</comment>
<evidence type="ECO:0000256" key="1">
    <source>
        <dbReference type="ARBA" id="ARBA00008416"/>
    </source>
</evidence>